<evidence type="ECO:0000256" key="2">
    <source>
        <dbReference type="ARBA" id="ARBA00022630"/>
    </source>
</evidence>
<evidence type="ECO:0000256" key="5">
    <source>
        <dbReference type="ARBA" id="ARBA00023002"/>
    </source>
</evidence>
<dbReference type="AlphaFoldDB" id="A0AAI9V9F7"/>
<name>A0AAI9V9F7_9PEZI</name>
<evidence type="ECO:0000313" key="7">
    <source>
        <dbReference type="Proteomes" id="UP001239213"/>
    </source>
</evidence>
<dbReference type="Gene3D" id="3.50.50.60">
    <property type="entry name" value="FAD/NAD(P)-binding domain"/>
    <property type="match status" value="1"/>
</dbReference>
<dbReference type="EMBL" id="MPDP01000124">
    <property type="protein sequence ID" value="KAK1478556.1"/>
    <property type="molecule type" value="Genomic_DNA"/>
</dbReference>
<proteinExistence type="inferred from homology"/>
<protein>
    <submittedName>
        <fullName evidence="6">Dimethylaniline monooxygenase 2</fullName>
    </submittedName>
</protein>
<dbReference type="PANTHER" id="PTHR23023">
    <property type="entry name" value="DIMETHYLANILINE MONOOXYGENASE"/>
    <property type="match status" value="1"/>
</dbReference>
<organism evidence="6 7">
    <name type="scientific">Colletotrichum cuscutae</name>
    <dbReference type="NCBI Taxonomy" id="1209917"/>
    <lineage>
        <taxon>Eukaryota</taxon>
        <taxon>Fungi</taxon>
        <taxon>Dikarya</taxon>
        <taxon>Ascomycota</taxon>
        <taxon>Pezizomycotina</taxon>
        <taxon>Sordariomycetes</taxon>
        <taxon>Hypocreomycetidae</taxon>
        <taxon>Glomerellales</taxon>
        <taxon>Glomerellaceae</taxon>
        <taxon>Colletotrichum</taxon>
        <taxon>Colletotrichum acutatum species complex</taxon>
    </lineage>
</organism>
<dbReference type="InterPro" id="IPR036188">
    <property type="entry name" value="FAD/NAD-bd_sf"/>
</dbReference>
<keyword evidence="7" id="KW-1185">Reference proteome</keyword>
<dbReference type="GO" id="GO:0050661">
    <property type="term" value="F:NADP binding"/>
    <property type="evidence" value="ECO:0007669"/>
    <property type="project" value="InterPro"/>
</dbReference>
<dbReference type="GO" id="GO:0050660">
    <property type="term" value="F:flavin adenine dinucleotide binding"/>
    <property type="evidence" value="ECO:0007669"/>
    <property type="project" value="InterPro"/>
</dbReference>
<dbReference type="SUPFAM" id="SSF51905">
    <property type="entry name" value="FAD/NAD(P)-binding domain"/>
    <property type="match status" value="1"/>
</dbReference>
<dbReference type="Proteomes" id="UP001239213">
    <property type="component" value="Unassembled WGS sequence"/>
</dbReference>
<dbReference type="InterPro" id="IPR000960">
    <property type="entry name" value="Flavin_mOase"/>
</dbReference>
<keyword evidence="3" id="KW-0274">FAD</keyword>
<keyword evidence="5" id="KW-0560">Oxidoreductase</keyword>
<feature type="non-terminal residue" evidence="6">
    <location>
        <position position="1"/>
    </location>
</feature>
<dbReference type="InterPro" id="IPR020946">
    <property type="entry name" value="Flavin_mOase-like"/>
</dbReference>
<dbReference type="PIRSF" id="PIRSF000332">
    <property type="entry name" value="FMO"/>
    <property type="match status" value="1"/>
</dbReference>
<dbReference type="InterPro" id="IPR050346">
    <property type="entry name" value="FMO-like"/>
</dbReference>
<accession>A0AAI9V9F7</accession>
<dbReference type="GO" id="GO:0004499">
    <property type="term" value="F:N,N-dimethylaniline monooxygenase activity"/>
    <property type="evidence" value="ECO:0007669"/>
    <property type="project" value="InterPro"/>
</dbReference>
<keyword evidence="2" id="KW-0285">Flavoprotein</keyword>
<keyword evidence="4" id="KW-0521">NADP</keyword>
<keyword evidence="6" id="KW-0503">Monooxygenase</keyword>
<dbReference type="PRINTS" id="PR00370">
    <property type="entry name" value="FMOXYGENASE"/>
</dbReference>
<gene>
    <name evidence="6" type="ORF">CCUS01_04902</name>
</gene>
<evidence type="ECO:0000313" key="6">
    <source>
        <dbReference type="EMBL" id="KAK1478556.1"/>
    </source>
</evidence>
<evidence type="ECO:0000256" key="1">
    <source>
        <dbReference type="ARBA" id="ARBA00009183"/>
    </source>
</evidence>
<dbReference type="Pfam" id="PF00743">
    <property type="entry name" value="FMO-like"/>
    <property type="match status" value="1"/>
</dbReference>
<comment type="similarity">
    <text evidence="1">Belongs to the FMO family.</text>
</comment>
<evidence type="ECO:0000256" key="4">
    <source>
        <dbReference type="ARBA" id="ARBA00022857"/>
    </source>
</evidence>
<reference evidence="6" key="1">
    <citation type="submission" date="2016-11" db="EMBL/GenBank/DDBJ databases">
        <title>The genome sequence of Colletotrichum cuscutae.</title>
        <authorList>
            <person name="Baroncelli R."/>
        </authorList>
    </citation>
    <scope>NUCLEOTIDE SEQUENCE</scope>
    <source>
        <strain evidence="6">IMI 304802</strain>
    </source>
</reference>
<evidence type="ECO:0000256" key="3">
    <source>
        <dbReference type="ARBA" id="ARBA00022827"/>
    </source>
</evidence>
<comment type="caution">
    <text evidence="6">The sequence shown here is derived from an EMBL/GenBank/DDBJ whole genome shotgun (WGS) entry which is preliminary data.</text>
</comment>
<sequence>TPSPSLTVESIGVYRALTGVHLNNLEGHRLVGCIGSTNKMDKDNATTVAVIGAGSTGLSMLKTLREDGFDATLFERRSRVGGLWSYTDDKSMTTALPSTNAIISKYTCGFTDFPMPDKYGPFLSQGDFEEYMESYAENFGLYKHIVFNSTVKQVVRNGDGTKWKVKMVRSGSQEVKEFDKVVLCHGYQTQPRMPIFEGQELYQGQLIHSQQFRNPENYKGQKVVLVGLSATMSDLLTILVDQARETFVSHRNGAMIIGRWRNGLPTDLLINRARRQMSYFLQRNFPNQVNKLVKLATGLLMRQHGKIDPAWRLLENVAPLSLHLAGCMDTTLELLREGKVSSLYGIKRFLGGKKIEFTDGTVLDDVDSVVCCTGYTADFSLVPFVETSKPKADAAGHPYGGESIARLYMNLFPPAHADSIAILAYSTYGKNNGFSFSDVTSMAISNIWRGVSADMIPSRPKMERAIDRHQEWVAGRWHQENRSEPGAVKQWEFQGFLHQAAGTGMENLGWGWRGWVTWFKDPYMVYLINHGVETAHAFRYFETGKRKTWDGAREAIIHMNKLVKQLKSAKR</sequence>